<protein>
    <submittedName>
        <fullName evidence="1">ATP-NAD kinase</fullName>
    </submittedName>
</protein>
<accession>A0A2S0VVF0</accession>
<reference evidence="1 2" key="1">
    <citation type="submission" date="2018-01" db="EMBL/GenBank/DDBJ databases">
        <title>Genome sequence of a Cantenovulum-like bacteria.</title>
        <authorList>
            <person name="Tan W.R."/>
            <person name="Lau N.-S."/>
            <person name="Go F."/>
            <person name="Amirul A.-A.A."/>
        </authorList>
    </citation>
    <scope>NUCLEOTIDE SEQUENCE [LARGE SCALE GENOMIC DNA]</scope>
    <source>
        <strain evidence="1 2">CCB-QB4</strain>
    </source>
</reference>
<evidence type="ECO:0000313" key="2">
    <source>
        <dbReference type="Proteomes" id="UP000244441"/>
    </source>
</evidence>
<keyword evidence="1" id="KW-0418">Kinase</keyword>
<sequence length="379" mass="40622">MVNLRIGLIINPYAGIGGAVALKGSDGEQTRDKALASGAIPQAQNRVLTALQNLTQFSQHLHFITASGDMGESCLQTLGLSYNVAYQVTNHPSLAEDTENAVTAILAQQVDILVFAGGDGTARNIYNQLDESTPVLGIPAGCKIHSGVYTITPKAAGQLLEKMLQGQVISLGEADVMDIDEALFRQGRVNAKRYGEMQIPMDLRYVQAVKSGGKENEELVLDDIAAEIIDQMADNPDTLYLIGSGSTTQAIMQNLGQANTLLGVDAVVDQAVINTDLTANDITQLLSQYDKVKLVITLIGGQGHLFGRGNQQLNAENIKKIGRDNIIVVATKSKISKLNGQPLIVDTNDTHLDQQLAGPIKIITGYHDTVIYPIAEPIR</sequence>
<dbReference type="GO" id="GO:0003951">
    <property type="term" value="F:NAD+ kinase activity"/>
    <property type="evidence" value="ECO:0007669"/>
    <property type="project" value="InterPro"/>
</dbReference>
<keyword evidence="1" id="KW-0808">Transferase</keyword>
<keyword evidence="2" id="KW-1185">Reference proteome</keyword>
<dbReference type="RefSeq" id="WP_108604268.1">
    <property type="nucleotide sequence ID" value="NZ_CP026604.1"/>
</dbReference>
<dbReference type="InterPro" id="IPR017438">
    <property type="entry name" value="ATP-NAD_kinase_N"/>
</dbReference>
<dbReference type="PANTHER" id="PTHR40697:SF2">
    <property type="entry name" value="ATP-NAD KINASE-RELATED"/>
    <property type="match status" value="1"/>
</dbReference>
<dbReference type="GO" id="GO:0051287">
    <property type="term" value="F:NAD binding"/>
    <property type="evidence" value="ECO:0007669"/>
    <property type="project" value="UniProtKB-ARBA"/>
</dbReference>
<dbReference type="GO" id="GO:0005524">
    <property type="term" value="F:ATP binding"/>
    <property type="evidence" value="ECO:0007669"/>
    <property type="project" value="UniProtKB-ARBA"/>
</dbReference>
<dbReference type="Proteomes" id="UP000244441">
    <property type="component" value="Chromosome"/>
</dbReference>
<dbReference type="InterPro" id="IPR002504">
    <property type="entry name" value="NADK"/>
</dbReference>
<dbReference type="SUPFAM" id="SSF111331">
    <property type="entry name" value="NAD kinase/diacylglycerol kinase-like"/>
    <property type="match status" value="1"/>
</dbReference>
<dbReference type="OrthoDB" id="5511344at2"/>
<evidence type="ECO:0000313" key="1">
    <source>
        <dbReference type="EMBL" id="AWB68204.1"/>
    </source>
</evidence>
<proteinExistence type="predicted"/>
<dbReference type="GO" id="GO:0006741">
    <property type="term" value="P:NADP+ biosynthetic process"/>
    <property type="evidence" value="ECO:0007669"/>
    <property type="project" value="InterPro"/>
</dbReference>
<dbReference type="InterPro" id="IPR011386">
    <property type="entry name" value="Put_ATP-NAD_kin"/>
</dbReference>
<dbReference type="EMBL" id="CP026604">
    <property type="protein sequence ID" value="AWB68204.1"/>
    <property type="molecule type" value="Genomic_DNA"/>
</dbReference>
<dbReference type="Gene3D" id="3.40.50.10330">
    <property type="entry name" value="Probable inorganic polyphosphate/atp-NAD kinase, domain 1"/>
    <property type="match status" value="1"/>
</dbReference>
<dbReference type="PANTHER" id="PTHR40697">
    <property type="entry name" value="ACETOIN CATABOLISM PROTEIN X"/>
    <property type="match status" value="1"/>
</dbReference>
<dbReference type="AlphaFoldDB" id="A0A2S0VVF0"/>
<dbReference type="InterPro" id="IPR039065">
    <property type="entry name" value="AcoX-like"/>
</dbReference>
<gene>
    <name evidence="1" type="ORF">C2869_18085</name>
</gene>
<dbReference type="Pfam" id="PF20143">
    <property type="entry name" value="NAD_kinase_C"/>
    <property type="match status" value="1"/>
</dbReference>
<organism evidence="1 2">
    <name type="scientific">Saccharobesus litoralis</name>
    <dbReference type="NCBI Taxonomy" id="2172099"/>
    <lineage>
        <taxon>Bacteria</taxon>
        <taxon>Pseudomonadati</taxon>
        <taxon>Pseudomonadota</taxon>
        <taxon>Gammaproteobacteria</taxon>
        <taxon>Alteromonadales</taxon>
        <taxon>Alteromonadaceae</taxon>
        <taxon>Saccharobesus</taxon>
    </lineage>
</organism>
<dbReference type="PIRSF" id="PIRSF016907">
    <property type="entry name" value="Kin_ATP-NAD"/>
    <property type="match status" value="1"/>
</dbReference>
<dbReference type="Pfam" id="PF01513">
    <property type="entry name" value="NAD_kinase"/>
    <property type="match status" value="1"/>
</dbReference>
<name>A0A2S0VVF0_9ALTE</name>
<dbReference type="InterPro" id="IPR016064">
    <property type="entry name" value="NAD/diacylglycerol_kinase_sf"/>
</dbReference>
<dbReference type="KEGG" id="cate:C2869_18085"/>